<evidence type="ECO:0000256" key="1">
    <source>
        <dbReference type="SAM" id="MobiDB-lite"/>
    </source>
</evidence>
<feature type="compositionally biased region" description="Basic and acidic residues" evidence="1">
    <location>
        <begin position="92"/>
        <end position="109"/>
    </location>
</feature>
<protein>
    <submittedName>
        <fullName evidence="3">Uncharacterized protein LOC113465065</fullName>
    </submittedName>
</protein>
<evidence type="ECO:0000313" key="3">
    <source>
        <dbReference type="RefSeq" id="XP_026674239.1"/>
    </source>
</evidence>
<feature type="compositionally biased region" description="Basic and acidic residues" evidence="1">
    <location>
        <begin position="1"/>
        <end position="24"/>
    </location>
</feature>
<dbReference type="AlphaFoldDB" id="A0AAJ7SBR8"/>
<feature type="region of interest" description="Disordered" evidence="1">
    <location>
        <begin position="1"/>
        <end position="39"/>
    </location>
</feature>
<name>A0AAJ7SBR8_9HYME</name>
<reference evidence="3" key="1">
    <citation type="submission" date="2025-08" db="UniProtKB">
        <authorList>
            <consortium name="RefSeq"/>
        </authorList>
    </citation>
    <scope>IDENTIFICATION</scope>
    <source>
        <tissue evidence="3">Whole body</tissue>
    </source>
</reference>
<dbReference type="KEGG" id="ccal:113465065"/>
<gene>
    <name evidence="3" type="primary">LOC113465065</name>
</gene>
<dbReference type="GeneID" id="113465065"/>
<dbReference type="Proteomes" id="UP000694925">
    <property type="component" value="Unplaced"/>
</dbReference>
<keyword evidence="2" id="KW-1185">Reference proteome</keyword>
<feature type="region of interest" description="Disordered" evidence="1">
    <location>
        <begin position="63"/>
        <end position="109"/>
    </location>
</feature>
<organism evidence="2 3">
    <name type="scientific">Ceratina calcarata</name>
    <dbReference type="NCBI Taxonomy" id="156304"/>
    <lineage>
        <taxon>Eukaryota</taxon>
        <taxon>Metazoa</taxon>
        <taxon>Ecdysozoa</taxon>
        <taxon>Arthropoda</taxon>
        <taxon>Hexapoda</taxon>
        <taxon>Insecta</taxon>
        <taxon>Pterygota</taxon>
        <taxon>Neoptera</taxon>
        <taxon>Endopterygota</taxon>
        <taxon>Hymenoptera</taxon>
        <taxon>Apocrita</taxon>
        <taxon>Aculeata</taxon>
        <taxon>Apoidea</taxon>
        <taxon>Anthophila</taxon>
        <taxon>Apidae</taxon>
        <taxon>Ceratina</taxon>
        <taxon>Zadontomerus</taxon>
    </lineage>
</organism>
<proteinExistence type="predicted"/>
<accession>A0AAJ7SBR8</accession>
<dbReference type="RefSeq" id="XP_026674239.1">
    <property type="nucleotide sequence ID" value="XM_026818438.1"/>
</dbReference>
<sequence length="109" mass="12620">MRSDKRSAYPTREQEHETTAHAVEENMQPYLDPRVTESEGKARHFSTFIYDCTRWCEVRLPRSRSNGRAIRSSAGTNDRRSYTDGTATHPLGESERKRKEKEGTGYRVP</sequence>
<evidence type="ECO:0000313" key="2">
    <source>
        <dbReference type="Proteomes" id="UP000694925"/>
    </source>
</evidence>